<dbReference type="EnsemblMetazoa" id="CapteT206185">
    <property type="protein sequence ID" value="CapteP206185"/>
    <property type="gene ID" value="CapteG206185"/>
</dbReference>
<dbReference type="EMBL" id="KB309437">
    <property type="protein sequence ID" value="ELT94403.1"/>
    <property type="molecule type" value="Genomic_DNA"/>
</dbReference>
<proteinExistence type="inferred from homology"/>
<accession>R7TKS2</accession>
<dbReference type="GO" id="GO:0005737">
    <property type="term" value="C:cytoplasm"/>
    <property type="evidence" value="ECO:0007669"/>
    <property type="project" value="TreeGrafter"/>
</dbReference>
<evidence type="ECO:0000256" key="2">
    <source>
        <dbReference type="SAM" id="MobiDB-lite"/>
    </source>
</evidence>
<feature type="compositionally biased region" description="Basic and acidic residues" evidence="2">
    <location>
        <begin position="103"/>
        <end position="120"/>
    </location>
</feature>
<feature type="non-terminal residue" evidence="4">
    <location>
        <position position="1"/>
    </location>
</feature>
<gene>
    <name evidence="4" type="ORF">CAPTEDRAFT_206185</name>
</gene>
<evidence type="ECO:0000259" key="3">
    <source>
        <dbReference type="PROSITE" id="PS51444"/>
    </source>
</evidence>
<comment type="similarity">
    <text evidence="1">Belongs to the formin homology family. Cappuccino subfamily.</text>
</comment>
<dbReference type="PANTHER" id="PTHR45920:SF7">
    <property type="entry name" value="FORMIN-G"/>
    <property type="match status" value="1"/>
</dbReference>
<evidence type="ECO:0000313" key="5">
    <source>
        <dbReference type="EnsemblMetazoa" id="CapteP206185"/>
    </source>
</evidence>
<keyword evidence="6" id="KW-1185">Reference proteome</keyword>
<dbReference type="GO" id="GO:0030866">
    <property type="term" value="P:cortical actin cytoskeleton organization"/>
    <property type="evidence" value="ECO:0007669"/>
    <property type="project" value="TreeGrafter"/>
</dbReference>
<dbReference type="AlphaFoldDB" id="R7TKS2"/>
<evidence type="ECO:0000313" key="6">
    <source>
        <dbReference type="Proteomes" id="UP000014760"/>
    </source>
</evidence>
<dbReference type="EMBL" id="AMQN01029222">
    <property type="status" value="NOT_ANNOTATED_CDS"/>
    <property type="molecule type" value="Genomic_DNA"/>
</dbReference>
<dbReference type="SUPFAM" id="SSF101447">
    <property type="entry name" value="Formin homology 2 domain (FH2 domain)"/>
    <property type="match status" value="1"/>
</dbReference>
<dbReference type="GO" id="GO:0005856">
    <property type="term" value="C:cytoskeleton"/>
    <property type="evidence" value="ECO:0007669"/>
    <property type="project" value="TreeGrafter"/>
</dbReference>
<reference evidence="6" key="1">
    <citation type="submission" date="2012-12" db="EMBL/GenBank/DDBJ databases">
        <authorList>
            <person name="Hellsten U."/>
            <person name="Grimwood J."/>
            <person name="Chapman J.A."/>
            <person name="Shapiro H."/>
            <person name="Aerts A."/>
            <person name="Otillar R.P."/>
            <person name="Terry A.Y."/>
            <person name="Boore J.L."/>
            <person name="Simakov O."/>
            <person name="Marletaz F."/>
            <person name="Cho S.-J."/>
            <person name="Edsinger-Gonzales E."/>
            <person name="Havlak P."/>
            <person name="Kuo D.-H."/>
            <person name="Larsson T."/>
            <person name="Lv J."/>
            <person name="Arendt D."/>
            <person name="Savage R."/>
            <person name="Osoegawa K."/>
            <person name="de Jong P."/>
            <person name="Lindberg D.R."/>
            <person name="Seaver E.C."/>
            <person name="Weisblat D.A."/>
            <person name="Putnam N.H."/>
            <person name="Grigoriev I.V."/>
            <person name="Rokhsar D.S."/>
        </authorList>
    </citation>
    <scope>NUCLEOTIDE SEQUENCE</scope>
    <source>
        <strain evidence="6">I ESC-2004</strain>
    </source>
</reference>
<dbReference type="InterPro" id="IPR015425">
    <property type="entry name" value="FH2_Formin"/>
</dbReference>
<dbReference type="PANTHER" id="PTHR45920">
    <property type="entry name" value="FORMIN HOMOLOGY 2 DOMAIN CONTAINING, ISOFORM I"/>
    <property type="match status" value="1"/>
</dbReference>
<dbReference type="GO" id="GO:0051015">
    <property type="term" value="F:actin filament binding"/>
    <property type="evidence" value="ECO:0007669"/>
    <property type="project" value="TreeGrafter"/>
</dbReference>
<evidence type="ECO:0000313" key="4">
    <source>
        <dbReference type="EMBL" id="ELT94403.1"/>
    </source>
</evidence>
<dbReference type="Proteomes" id="UP000014760">
    <property type="component" value="Unassembled WGS sequence"/>
</dbReference>
<reference evidence="5" key="3">
    <citation type="submission" date="2015-06" db="UniProtKB">
        <authorList>
            <consortium name="EnsemblMetazoa"/>
        </authorList>
    </citation>
    <scope>IDENTIFICATION</scope>
</reference>
<organism evidence="4">
    <name type="scientific">Capitella teleta</name>
    <name type="common">Polychaete worm</name>
    <dbReference type="NCBI Taxonomy" id="283909"/>
    <lineage>
        <taxon>Eukaryota</taxon>
        <taxon>Metazoa</taxon>
        <taxon>Spiralia</taxon>
        <taxon>Lophotrochozoa</taxon>
        <taxon>Annelida</taxon>
        <taxon>Polychaeta</taxon>
        <taxon>Sedentaria</taxon>
        <taxon>Scolecida</taxon>
        <taxon>Capitellidae</taxon>
        <taxon>Capitella</taxon>
    </lineage>
</organism>
<sequence length="120" mass="13444">DFLWEKLDEAPFDVEEFGDLFCKAPVKKKVSTEKQVPRKKTKEVAKILDGKRSQAVGIFISSAHITSSDIESALLDFDPSILSVEVLQTLYEQRASPAELSDLEAHLKAKPDTTLDRPEQ</sequence>
<reference evidence="4 6" key="2">
    <citation type="journal article" date="2013" name="Nature">
        <title>Insights into bilaterian evolution from three spiralian genomes.</title>
        <authorList>
            <person name="Simakov O."/>
            <person name="Marletaz F."/>
            <person name="Cho S.J."/>
            <person name="Edsinger-Gonzales E."/>
            <person name="Havlak P."/>
            <person name="Hellsten U."/>
            <person name="Kuo D.H."/>
            <person name="Larsson T."/>
            <person name="Lv J."/>
            <person name="Arendt D."/>
            <person name="Savage R."/>
            <person name="Osoegawa K."/>
            <person name="de Jong P."/>
            <person name="Grimwood J."/>
            <person name="Chapman J.A."/>
            <person name="Shapiro H."/>
            <person name="Aerts A."/>
            <person name="Otillar R.P."/>
            <person name="Terry A.Y."/>
            <person name="Boore J.L."/>
            <person name="Grigoriev I.V."/>
            <person name="Lindberg D.R."/>
            <person name="Seaver E.C."/>
            <person name="Weisblat D.A."/>
            <person name="Putnam N.H."/>
            <person name="Rokhsar D.S."/>
        </authorList>
    </citation>
    <scope>NUCLEOTIDE SEQUENCE</scope>
    <source>
        <strain evidence="4 6">I ESC-2004</strain>
    </source>
</reference>
<protein>
    <recommendedName>
        <fullName evidence="3">FH2 domain-containing protein</fullName>
    </recommendedName>
</protein>
<dbReference type="Gene3D" id="1.20.58.2220">
    <property type="entry name" value="Formin, FH2 domain"/>
    <property type="match status" value="1"/>
</dbReference>
<feature type="domain" description="FH2" evidence="3">
    <location>
        <begin position="1"/>
        <end position="120"/>
    </location>
</feature>
<dbReference type="Pfam" id="PF02181">
    <property type="entry name" value="FH2"/>
    <property type="match status" value="1"/>
</dbReference>
<dbReference type="STRING" id="283909.R7TKS2"/>
<dbReference type="PROSITE" id="PS51444">
    <property type="entry name" value="FH2"/>
    <property type="match status" value="1"/>
</dbReference>
<dbReference type="OrthoDB" id="427644at2759"/>
<evidence type="ECO:0000256" key="1">
    <source>
        <dbReference type="ARBA" id="ARBA00005271"/>
    </source>
</evidence>
<feature type="region of interest" description="Disordered" evidence="2">
    <location>
        <begin position="101"/>
        <end position="120"/>
    </location>
</feature>
<name>R7TKS2_CAPTE</name>
<dbReference type="InterPro" id="IPR042201">
    <property type="entry name" value="FH2_Formin_sf"/>
</dbReference>
<dbReference type="HOGENOM" id="CLU_2055509_0_0_1"/>